<dbReference type="AlphaFoldDB" id="A0A0F5MN29"/>
<dbReference type="PANTHER" id="PTHR46429:SF1">
    <property type="entry name" value="23S RRNA (GUANOSINE-2'-O-)-METHYLTRANSFERASE RLMB"/>
    <property type="match status" value="1"/>
</dbReference>
<evidence type="ECO:0000259" key="3">
    <source>
        <dbReference type="SMART" id="SM00967"/>
    </source>
</evidence>
<dbReference type="InterPro" id="IPR029064">
    <property type="entry name" value="Ribosomal_eL30-like_sf"/>
</dbReference>
<evidence type="ECO:0000313" key="5">
    <source>
        <dbReference type="Proteomes" id="UP000033358"/>
    </source>
</evidence>
<dbReference type="InterPro" id="IPR029028">
    <property type="entry name" value="Alpha/beta_knot_MTases"/>
</dbReference>
<evidence type="ECO:0000313" key="4">
    <source>
        <dbReference type="EMBL" id="KKB96131.1"/>
    </source>
</evidence>
<dbReference type="NCBIfam" id="TIGR00186">
    <property type="entry name" value="rRNA_methyl_3"/>
    <property type="match status" value="1"/>
</dbReference>
<proteinExistence type="predicted"/>
<feature type="domain" description="RNA 2-O ribose methyltransferase substrate binding" evidence="3">
    <location>
        <begin position="11"/>
        <end position="86"/>
    </location>
</feature>
<protein>
    <submittedName>
        <fullName evidence="4">Putative TrmH family tRNA/rRNA methyltransferase</fullName>
        <ecNumber evidence="4">2.1.1.-</ecNumber>
    </submittedName>
</protein>
<accession>A0A0F5MN29</accession>
<dbReference type="SUPFAM" id="SSF55315">
    <property type="entry name" value="L30e-like"/>
    <property type="match status" value="1"/>
</dbReference>
<dbReference type="SMART" id="SM00967">
    <property type="entry name" value="SpoU_sub_bind"/>
    <property type="match status" value="1"/>
</dbReference>
<dbReference type="SUPFAM" id="SSF75217">
    <property type="entry name" value="alpha/beta knot"/>
    <property type="match status" value="1"/>
</dbReference>
<dbReference type="Proteomes" id="UP000033358">
    <property type="component" value="Unassembled WGS sequence"/>
</dbReference>
<dbReference type="PANTHER" id="PTHR46429">
    <property type="entry name" value="23S RRNA (GUANOSINE-2'-O-)-METHYLTRANSFERASE RLMB"/>
    <property type="match status" value="1"/>
</dbReference>
<dbReference type="PATRIC" id="fig|1607817.3.peg.802"/>
<gene>
    <name evidence="4" type="ORF">SZ25_00802</name>
</gene>
<dbReference type="Pfam" id="PF08032">
    <property type="entry name" value="SpoU_sub_bind"/>
    <property type="match status" value="1"/>
</dbReference>
<dbReference type="InterPro" id="IPR029026">
    <property type="entry name" value="tRNA_m1G_MTases_N"/>
</dbReference>
<dbReference type="Gene3D" id="3.30.1330.30">
    <property type="match status" value="1"/>
</dbReference>
<name>A0A0F5MN29_9RICK</name>
<dbReference type="GO" id="GO:0008173">
    <property type="term" value="F:RNA methyltransferase activity"/>
    <property type="evidence" value="ECO:0007669"/>
    <property type="project" value="InterPro"/>
</dbReference>
<dbReference type="InterPro" id="IPR001537">
    <property type="entry name" value="SpoU_MeTrfase"/>
</dbReference>
<dbReference type="InterPro" id="IPR004441">
    <property type="entry name" value="rRNA_MeTrfase_TrmH"/>
</dbReference>
<dbReference type="GO" id="GO:0003723">
    <property type="term" value="F:RNA binding"/>
    <property type="evidence" value="ECO:0007669"/>
    <property type="project" value="InterPro"/>
</dbReference>
<dbReference type="Pfam" id="PF00588">
    <property type="entry name" value="SpoU_methylase"/>
    <property type="match status" value="1"/>
</dbReference>
<organism evidence="4 5">
    <name type="scientific">Candidatus Arcanibacter lacustris</name>
    <dbReference type="NCBI Taxonomy" id="1607817"/>
    <lineage>
        <taxon>Bacteria</taxon>
        <taxon>Pseudomonadati</taxon>
        <taxon>Pseudomonadota</taxon>
        <taxon>Alphaproteobacteria</taxon>
        <taxon>Rickettsiales</taxon>
        <taxon>Candidatus Arcanibacter</taxon>
    </lineage>
</organism>
<comment type="caution">
    <text evidence="4">The sequence shown here is derived from an EMBL/GenBank/DDBJ whole genome shotgun (WGS) entry which is preliminary data.</text>
</comment>
<dbReference type="GO" id="GO:0006396">
    <property type="term" value="P:RNA processing"/>
    <property type="evidence" value="ECO:0007669"/>
    <property type="project" value="InterPro"/>
</dbReference>
<dbReference type="CDD" id="cd18103">
    <property type="entry name" value="SpoU-like_RlmB"/>
    <property type="match status" value="1"/>
</dbReference>
<keyword evidence="1 4" id="KW-0489">Methyltransferase</keyword>
<dbReference type="EMBL" id="JYHA01000129">
    <property type="protein sequence ID" value="KKB96131.1"/>
    <property type="molecule type" value="Genomic_DNA"/>
</dbReference>
<sequence>MNKNLENKKYWIYGKHAVKAALSNKNRACYRLFATSSSLKELDIVAKANHPDLVISVVENKEINKLVGTDALHQNLALEVEKLAEKTLDDFLNNNNQSSCIVALDQLTDPHNIGAILRSAAAFSADAVLITDYNSPKDSGTIAKISSGAMEIVPFIKITNLSQSLNRLKDAGYWIVGLEGTSPTQLDKVKLDGKIVLVMGSEGTGLRRLTKDTCDILAKLPINPAMESLNVSNAAAIALYECYKQNNN</sequence>
<keyword evidence="2 4" id="KW-0808">Transferase</keyword>
<dbReference type="Gene3D" id="3.40.1280.10">
    <property type="match status" value="1"/>
</dbReference>
<dbReference type="InterPro" id="IPR013123">
    <property type="entry name" value="SpoU_subst-bd"/>
</dbReference>
<dbReference type="GO" id="GO:0032259">
    <property type="term" value="P:methylation"/>
    <property type="evidence" value="ECO:0007669"/>
    <property type="project" value="UniProtKB-KW"/>
</dbReference>
<dbReference type="GO" id="GO:0005829">
    <property type="term" value="C:cytosol"/>
    <property type="evidence" value="ECO:0007669"/>
    <property type="project" value="TreeGrafter"/>
</dbReference>
<reference evidence="4 5" key="1">
    <citation type="submission" date="2015-02" db="EMBL/GenBank/DDBJ databases">
        <title>Single cell genomics of a rare environmental alphaproteobacterium provides unique insights into Rickettsiaceae evolution.</title>
        <authorList>
            <person name="Martijn J."/>
            <person name="Schulz F."/>
            <person name="Zaremba-Niedzwiedzka K."/>
            <person name="Viklund J."/>
            <person name="Stepanauskas R."/>
            <person name="Andersson S.G.E."/>
            <person name="Horn M."/>
            <person name="Guy L."/>
            <person name="Ettema T.J.G."/>
        </authorList>
    </citation>
    <scope>NUCLEOTIDE SEQUENCE [LARGE SCALE GENOMIC DNA]</scope>
    <source>
        <strain evidence="4 5">SCGC AAA041-L04</strain>
    </source>
</reference>
<evidence type="ECO:0000256" key="1">
    <source>
        <dbReference type="ARBA" id="ARBA00022603"/>
    </source>
</evidence>
<evidence type="ECO:0000256" key="2">
    <source>
        <dbReference type="ARBA" id="ARBA00022679"/>
    </source>
</evidence>
<keyword evidence="5" id="KW-1185">Reference proteome</keyword>
<dbReference type="EC" id="2.1.1.-" evidence="4"/>